<dbReference type="InterPro" id="IPR023717">
    <property type="entry name" value="Pro-tRNA-Synthase_IIa_type1"/>
</dbReference>
<dbReference type="EMBL" id="JBHRXK010000004">
    <property type="protein sequence ID" value="MFC3551497.1"/>
    <property type="molecule type" value="Genomic_DNA"/>
</dbReference>
<dbReference type="InterPro" id="IPR050062">
    <property type="entry name" value="Pro-tRNA_synthetase"/>
</dbReference>
<keyword evidence="3 10" id="KW-0963">Cytoplasm</keyword>
<dbReference type="EC" id="6.1.1.15" evidence="10"/>
<proteinExistence type="inferred from homology"/>
<dbReference type="InterPro" id="IPR045864">
    <property type="entry name" value="aa-tRNA-synth_II/BPL/LPL"/>
</dbReference>
<dbReference type="InterPro" id="IPR036754">
    <property type="entry name" value="YbaK/aa-tRNA-synt-asso_dom_sf"/>
</dbReference>
<accession>A0ABV7RS62</accession>
<dbReference type="InterPro" id="IPR033730">
    <property type="entry name" value="ProRS_core_prok"/>
</dbReference>
<protein>
    <recommendedName>
        <fullName evidence="10">Proline--tRNA ligase</fullName>
        <ecNumber evidence="10">6.1.1.15</ecNumber>
    </recommendedName>
    <alternativeName>
        <fullName evidence="10">Prolyl-tRNA synthetase</fullName>
        <shortName evidence="10">ProRS</shortName>
    </alternativeName>
</protein>
<sequence length="580" mass="62626">MRLSQFHLHTSKETPAEAEIISHKLMLKAGMIRKLAAGLYTWSPLGLRVLRKVERAVREEMDASGAVELLMPTIQPQGLWEETGRWEKFGGQLLKIKDRKEAGYCYGPTAEEVITDFARQELSSYKQLPVNFYNIQTKFRDEIRPRFGVMRAREFLMKDAYSFHVDDESLAAEYQNMYDTYGRIFTRLGLKFRAVAADTGAIGGSASHEFQVLADSGEDAIFFSTGSDYAANVELAEAVAPGPRAAAAEALRKVDTPTQKTCEDVAALMGIDLQRTVKSVAVMGVDADGNARFVLALVRGDHVVNEIKLSKLAGLAEYRLATEAEIDAHLGSEPGFLGPVLVGGAKSATGNPKQAIGIVADRSVAAMADFVVGANEAGYHLAGVNWGRDLAEPDVVADIRNVVEGDPSPDGRGTLAIARGIEVGHVFALGRKYSEAMKLTVLDANGKAVMPAMGCYGIGVSRIVAAAIEQNFDANGIVWPEAMAPWQAVVCVINPKNDAAVTAAADALYRELNAAGVETALDDRGLRPGAMFADIELIGIPHRIVVSERGLAAGTFEYRHRRASEAENIDHAGVFARFGK</sequence>
<dbReference type="InterPro" id="IPR036621">
    <property type="entry name" value="Anticodon-bd_dom_sf"/>
</dbReference>
<organism evidence="12 13">
    <name type="scientific">Lysobacter cavernae</name>
    <dbReference type="NCBI Taxonomy" id="1685901"/>
    <lineage>
        <taxon>Bacteria</taxon>
        <taxon>Pseudomonadati</taxon>
        <taxon>Pseudomonadota</taxon>
        <taxon>Gammaproteobacteria</taxon>
        <taxon>Lysobacterales</taxon>
        <taxon>Lysobacteraceae</taxon>
        <taxon>Lysobacter</taxon>
    </lineage>
</organism>
<dbReference type="InterPro" id="IPR004500">
    <property type="entry name" value="Pro-tRNA-synth_IIa_bac-type"/>
</dbReference>
<dbReference type="InterPro" id="IPR002316">
    <property type="entry name" value="Pro-tRNA-ligase_IIa"/>
</dbReference>
<dbReference type="InterPro" id="IPR007214">
    <property type="entry name" value="YbaK/aa-tRNA-synth-assoc-dom"/>
</dbReference>
<comment type="similarity">
    <text evidence="10">Belongs to the class-II aminoacyl-tRNA synthetase family. ProS type 1 subfamily.</text>
</comment>
<dbReference type="NCBIfam" id="NF006625">
    <property type="entry name" value="PRK09194.1"/>
    <property type="match status" value="1"/>
</dbReference>
<dbReference type="CDD" id="cd00779">
    <property type="entry name" value="ProRS_core_prok"/>
    <property type="match status" value="1"/>
</dbReference>
<evidence type="ECO:0000256" key="10">
    <source>
        <dbReference type="HAMAP-Rule" id="MF_01569"/>
    </source>
</evidence>
<dbReference type="HAMAP" id="MF_01569">
    <property type="entry name" value="Pro_tRNA_synth_type1"/>
    <property type="match status" value="1"/>
</dbReference>
<keyword evidence="6 10" id="KW-0067">ATP-binding</keyword>
<gene>
    <name evidence="10" type="primary">proS</name>
    <name evidence="12" type="ORF">ACFOLC_10805</name>
</gene>
<evidence type="ECO:0000256" key="4">
    <source>
        <dbReference type="ARBA" id="ARBA00022598"/>
    </source>
</evidence>
<evidence type="ECO:0000259" key="11">
    <source>
        <dbReference type="PROSITE" id="PS50862"/>
    </source>
</evidence>
<comment type="domain">
    <text evidence="10">Consists of three domains: the N-terminal catalytic domain, the editing domain and the C-terminal anticodon-binding domain.</text>
</comment>
<dbReference type="CDD" id="cd04334">
    <property type="entry name" value="ProRS-INS"/>
    <property type="match status" value="1"/>
</dbReference>
<evidence type="ECO:0000256" key="9">
    <source>
        <dbReference type="ARBA" id="ARBA00047671"/>
    </source>
</evidence>
<dbReference type="InterPro" id="IPR044140">
    <property type="entry name" value="ProRS_anticodon_short"/>
</dbReference>
<comment type="subunit">
    <text evidence="2 10">Homodimer.</text>
</comment>
<dbReference type="PRINTS" id="PR01046">
    <property type="entry name" value="TRNASYNTHPRO"/>
</dbReference>
<evidence type="ECO:0000256" key="7">
    <source>
        <dbReference type="ARBA" id="ARBA00022917"/>
    </source>
</evidence>
<dbReference type="Gene3D" id="3.90.960.10">
    <property type="entry name" value="YbaK/aminoacyl-tRNA synthetase-associated domain"/>
    <property type="match status" value="1"/>
</dbReference>
<evidence type="ECO:0000313" key="13">
    <source>
        <dbReference type="Proteomes" id="UP001595740"/>
    </source>
</evidence>
<comment type="caution">
    <text evidence="12">The sequence shown here is derived from an EMBL/GenBank/DDBJ whole genome shotgun (WGS) entry which is preliminary data.</text>
</comment>
<keyword evidence="13" id="KW-1185">Reference proteome</keyword>
<dbReference type="PANTHER" id="PTHR42753:SF2">
    <property type="entry name" value="PROLINE--TRNA LIGASE"/>
    <property type="match status" value="1"/>
</dbReference>
<name>A0ABV7RS62_9GAMM</name>
<evidence type="ECO:0000256" key="8">
    <source>
        <dbReference type="ARBA" id="ARBA00023146"/>
    </source>
</evidence>
<dbReference type="Proteomes" id="UP001595740">
    <property type="component" value="Unassembled WGS sequence"/>
</dbReference>
<dbReference type="Pfam" id="PF00587">
    <property type="entry name" value="tRNA-synt_2b"/>
    <property type="match status" value="1"/>
</dbReference>
<dbReference type="RefSeq" id="WP_386759261.1">
    <property type="nucleotide sequence ID" value="NZ_JBHRXK010000004.1"/>
</dbReference>
<keyword evidence="7 10" id="KW-0648">Protein biosynthesis</keyword>
<evidence type="ECO:0000256" key="2">
    <source>
        <dbReference type="ARBA" id="ARBA00011738"/>
    </source>
</evidence>
<evidence type="ECO:0000313" key="12">
    <source>
        <dbReference type="EMBL" id="MFC3551497.1"/>
    </source>
</evidence>
<dbReference type="InterPro" id="IPR004154">
    <property type="entry name" value="Anticodon-bd"/>
</dbReference>
<dbReference type="CDD" id="cd00861">
    <property type="entry name" value="ProRS_anticodon_short"/>
    <property type="match status" value="1"/>
</dbReference>
<comment type="function">
    <text evidence="10">Catalyzes the attachment of proline to tRNA(Pro) in a two-step reaction: proline is first activated by ATP to form Pro-AMP and then transferred to the acceptor end of tRNA(Pro). As ProRS can inadvertently accommodate and process non-cognate amino acids such as alanine and cysteine, to avoid such errors it has two additional distinct editing activities against alanine. One activity is designated as 'pretransfer' editing and involves the tRNA(Pro)-independent hydrolysis of activated Ala-AMP. The other activity is designated 'posttransfer' editing and involves deacylation of mischarged Ala-tRNA(Pro). The misacylated Cys-tRNA(Pro) is not edited by ProRS.</text>
</comment>
<dbReference type="Pfam" id="PF03129">
    <property type="entry name" value="HGTP_anticodon"/>
    <property type="match status" value="1"/>
</dbReference>
<dbReference type="Gene3D" id="3.40.50.800">
    <property type="entry name" value="Anticodon-binding domain"/>
    <property type="match status" value="1"/>
</dbReference>
<keyword evidence="4 10" id="KW-0436">Ligase</keyword>
<dbReference type="Pfam" id="PF04073">
    <property type="entry name" value="tRNA_edit"/>
    <property type="match status" value="1"/>
</dbReference>
<dbReference type="PANTHER" id="PTHR42753">
    <property type="entry name" value="MITOCHONDRIAL RIBOSOME PROTEIN L39/PROLYL-TRNA LIGASE FAMILY MEMBER"/>
    <property type="match status" value="1"/>
</dbReference>
<keyword evidence="8 10" id="KW-0030">Aminoacyl-tRNA synthetase</keyword>
<dbReference type="PROSITE" id="PS50862">
    <property type="entry name" value="AA_TRNA_LIGASE_II"/>
    <property type="match status" value="1"/>
</dbReference>
<keyword evidence="5 10" id="KW-0547">Nucleotide-binding</keyword>
<dbReference type="Gene3D" id="3.30.930.10">
    <property type="entry name" value="Bira Bifunctional Protein, Domain 2"/>
    <property type="match status" value="2"/>
</dbReference>
<feature type="domain" description="Aminoacyl-transfer RNA synthetases class-II family profile" evidence="11">
    <location>
        <begin position="38"/>
        <end position="480"/>
    </location>
</feature>
<dbReference type="SUPFAM" id="SSF55826">
    <property type="entry name" value="YbaK/ProRS associated domain"/>
    <property type="match status" value="1"/>
</dbReference>
<dbReference type="InterPro" id="IPR002314">
    <property type="entry name" value="aa-tRNA-synt_IIb"/>
</dbReference>
<evidence type="ECO:0000256" key="1">
    <source>
        <dbReference type="ARBA" id="ARBA00004496"/>
    </source>
</evidence>
<dbReference type="SUPFAM" id="SSF55681">
    <property type="entry name" value="Class II aaRS and biotin synthetases"/>
    <property type="match status" value="1"/>
</dbReference>
<dbReference type="NCBIfam" id="TIGR00409">
    <property type="entry name" value="proS_fam_II"/>
    <property type="match status" value="1"/>
</dbReference>
<evidence type="ECO:0000256" key="6">
    <source>
        <dbReference type="ARBA" id="ARBA00022840"/>
    </source>
</evidence>
<evidence type="ECO:0000256" key="5">
    <source>
        <dbReference type="ARBA" id="ARBA00022741"/>
    </source>
</evidence>
<evidence type="ECO:0000256" key="3">
    <source>
        <dbReference type="ARBA" id="ARBA00022490"/>
    </source>
</evidence>
<dbReference type="InterPro" id="IPR006195">
    <property type="entry name" value="aa-tRNA-synth_II"/>
</dbReference>
<reference evidence="13" key="1">
    <citation type="journal article" date="2019" name="Int. J. Syst. Evol. Microbiol.">
        <title>The Global Catalogue of Microorganisms (GCM) 10K type strain sequencing project: providing services to taxonomists for standard genome sequencing and annotation.</title>
        <authorList>
            <consortium name="The Broad Institute Genomics Platform"/>
            <consortium name="The Broad Institute Genome Sequencing Center for Infectious Disease"/>
            <person name="Wu L."/>
            <person name="Ma J."/>
        </authorList>
    </citation>
    <scope>NUCLEOTIDE SEQUENCE [LARGE SCALE GENOMIC DNA]</scope>
    <source>
        <strain evidence="13">KCTC 42875</strain>
    </source>
</reference>
<comment type="catalytic activity">
    <reaction evidence="9 10">
        <text>tRNA(Pro) + L-proline + ATP = L-prolyl-tRNA(Pro) + AMP + diphosphate</text>
        <dbReference type="Rhea" id="RHEA:14305"/>
        <dbReference type="Rhea" id="RHEA-COMP:9700"/>
        <dbReference type="Rhea" id="RHEA-COMP:9702"/>
        <dbReference type="ChEBI" id="CHEBI:30616"/>
        <dbReference type="ChEBI" id="CHEBI:33019"/>
        <dbReference type="ChEBI" id="CHEBI:60039"/>
        <dbReference type="ChEBI" id="CHEBI:78442"/>
        <dbReference type="ChEBI" id="CHEBI:78532"/>
        <dbReference type="ChEBI" id="CHEBI:456215"/>
        <dbReference type="EC" id="6.1.1.15"/>
    </reaction>
</comment>
<dbReference type="SUPFAM" id="SSF52954">
    <property type="entry name" value="Class II aaRS ABD-related"/>
    <property type="match status" value="1"/>
</dbReference>
<comment type="subcellular location">
    <subcellularLocation>
        <location evidence="1 10">Cytoplasm</location>
    </subcellularLocation>
</comment>
<dbReference type="GO" id="GO:0004827">
    <property type="term" value="F:proline-tRNA ligase activity"/>
    <property type="evidence" value="ECO:0007669"/>
    <property type="project" value="UniProtKB-EC"/>
</dbReference>